<dbReference type="Proteomes" id="UP001320831">
    <property type="component" value="Unassembled WGS sequence"/>
</dbReference>
<evidence type="ECO:0000313" key="2">
    <source>
        <dbReference type="EMBL" id="MCT7377433.1"/>
    </source>
</evidence>
<evidence type="ECO:0000313" key="3">
    <source>
        <dbReference type="Proteomes" id="UP001320831"/>
    </source>
</evidence>
<dbReference type="RefSeq" id="WP_260905937.1">
    <property type="nucleotide sequence ID" value="NZ_JAOCZP010000007.1"/>
</dbReference>
<protein>
    <submittedName>
        <fullName evidence="2">Non-homologous end-joining DNA ligase</fullName>
        <ecNumber evidence="2">6.5.1.1</ecNumber>
    </submittedName>
</protein>
<dbReference type="GO" id="GO:0003910">
    <property type="term" value="F:DNA ligase (ATP) activity"/>
    <property type="evidence" value="ECO:0007669"/>
    <property type="project" value="UniProtKB-EC"/>
</dbReference>
<dbReference type="NCBIfam" id="TIGR02778">
    <property type="entry name" value="ligD_pol"/>
    <property type="match status" value="1"/>
</dbReference>
<evidence type="ECO:0000259" key="1">
    <source>
        <dbReference type="Pfam" id="PF21686"/>
    </source>
</evidence>
<dbReference type="InterPro" id="IPR052171">
    <property type="entry name" value="NHEJ_LigD"/>
</dbReference>
<sequence>MKQVRRVAPKAVEEAAGQVKNKSSVIAGISLSHPERILFKEQGVTKRDLAVYMEQASGHMLPYLKDRLVSLVRCPQGRAKQCFFQRHGSAGMPQQFHRLDVHQKKGGEGEYLYIRDTAGLVAAAQIGVLELHIWGSRVDDIERPNRLVFDLDPDPTVGFEKVREAAVHMHDVLEAHGLASFPLLTGGKGIHVVCPLVRRYRWPTVKAFAKALAEHMVEDDPGRYVATMSKAKRKGRIFIDYFRNERGASAIAPFSPRARKGAPLAWPVDWDELGSIDAADVFRLGGSDPQAVSAWESYGSRQGLKAATLRALDIEAD</sequence>
<proteinExistence type="predicted"/>
<dbReference type="EMBL" id="JAOCZP010000007">
    <property type="protein sequence ID" value="MCT7377433.1"/>
    <property type="molecule type" value="Genomic_DNA"/>
</dbReference>
<dbReference type="InterPro" id="IPR014145">
    <property type="entry name" value="LigD_pol_dom"/>
</dbReference>
<keyword evidence="3" id="KW-1185">Reference proteome</keyword>
<keyword evidence="2" id="KW-0436">Ligase</keyword>
<dbReference type="EC" id="6.5.1.1" evidence="2"/>
<name>A0ABT2LVN9_9HYPH</name>
<dbReference type="PANTHER" id="PTHR42705:SF2">
    <property type="entry name" value="BIFUNCTIONAL NON-HOMOLOGOUS END JOINING PROTEIN LIGD"/>
    <property type="match status" value="1"/>
</dbReference>
<comment type="caution">
    <text evidence="2">The sequence shown here is derived from an EMBL/GenBank/DDBJ whole genome shotgun (WGS) entry which is preliminary data.</text>
</comment>
<gene>
    <name evidence="2" type="primary">ligD</name>
    <name evidence="2" type="ORF">N5A92_20660</name>
</gene>
<organism evidence="2 3">
    <name type="scientific">Chelativorans salis</name>
    <dbReference type="NCBI Taxonomy" id="2978478"/>
    <lineage>
        <taxon>Bacteria</taxon>
        <taxon>Pseudomonadati</taxon>
        <taxon>Pseudomonadota</taxon>
        <taxon>Alphaproteobacteria</taxon>
        <taxon>Hyphomicrobiales</taxon>
        <taxon>Phyllobacteriaceae</taxon>
        <taxon>Chelativorans</taxon>
    </lineage>
</organism>
<dbReference type="InterPro" id="IPR033651">
    <property type="entry name" value="PaeLigD_Pol-like"/>
</dbReference>
<accession>A0ABT2LVN9</accession>
<dbReference type="PANTHER" id="PTHR42705">
    <property type="entry name" value="BIFUNCTIONAL NON-HOMOLOGOUS END JOINING PROTEIN LIGD"/>
    <property type="match status" value="1"/>
</dbReference>
<dbReference type="Gene3D" id="3.90.920.10">
    <property type="entry name" value="DNA primase, PRIM domain"/>
    <property type="match status" value="1"/>
</dbReference>
<dbReference type="CDD" id="cd04862">
    <property type="entry name" value="PaeLigD_Pol_like"/>
    <property type="match status" value="1"/>
</dbReference>
<reference evidence="2 3" key="1">
    <citation type="submission" date="2022-09" db="EMBL/GenBank/DDBJ databases">
        <title>Chelativorans salina sp. nov., a novel slightly halophilic bacterium isolated from a saline lake sediment enrichment.</title>
        <authorList>
            <person name="Gao L."/>
            <person name="Fang B.-Z."/>
            <person name="Li W.-J."/>
        </authorList>
    </citation>
    <scope>NUCLEOTIDE SEQUENCE [LARGE SCALE GENOMIC DNA]</scope>
    <source>
        <strain evidence="2 3">EGI FJ00035</strain>
    </source>
</reference>
<dbReference type="Pfam" id="PF21686">
    <property type="entry name" value="LigD_Prim-Pol"/>
    <property type="match status" value="1"/>
</dbReference>
<feature type="domain" description="DNA ligase D polymerase" evidence="1">
    <location>
        <begin position="45"/>
        <end position="283"/>
    </location>
</feature>